<dbReference type="EMBL" id="BFEA01000236">
    <property type="protein sequence ID" value="GBG76047.1"/>
    <property type="molecule type" value="Genomic_DNA"/>
</dbReference>
<reference evidence="2 3" key="1">
    <citation type="journal article" date="2018" name="Cell">
        <title>The Chara Genome: Secondary Complexity and Implications for Plant Terrestrialization.</title>
        <authorList>
            <person name="Nishiyama T."/>
            <person name="Sakayama H."/>
            <person name="Vries J.D."/>
            <person name="Buschmann H."/>
            <person name="Saint-Marcoux D."/>
            <person name="Ullrich K.K."/>
            <person name="Haas F.B."/>
            <person name="Vanderstraeten L."/>
            <person name="Becker D."/>
            <person name="Lang D."/>
            <person name="Vosolsobe S."/>
            <person name="Rombauts S."/>
            <person name="Wilhelmsson P.K.I."/>
            <person name="Janitza P."/>
            <person name="Kern R."/>
            <person name="Heyl A."/>
            <person name="Rumpler F."/>
            <person name="Villalobos L.I.A.C."/>
            <person name="Clay J.M."/>
            <person name="Skokan R."/>
            <person name="Toyoda A."/>
            <person name="Suzuki Y."/>
            <person name="Kagoshima H."/>
            <person name="Schijlen E."/>
            <person name="Tajeshwar N."/>
            <person name="Catarino B."/>
            <person name="Hetherington A.J."/>
            <person name="Saltykova A."/>
            <person name="Bonnot C."/>
            <person name="Breuninger H."/>
            <person name="Symeonidi A."/>
            <person name="Radhakrishnan G.V."/>
            <person name="Van Nieuwerburgh F."/>
            <person name="Deforce D."/>
            <person name="Chang C."/>
            <person name="Karol K.G."/>
            <person name="Hedrich R."/>
            <person name="Ulvskov P."/>
            <person name="Glockner G."/>
            <person name="Delwiche C.F."/>
            <person name="Petrasek J."/>
            <person name="Van de Peer Y."/>
            <person name="Friml J."/>
            <person name="Beilby M."/>
            <person name="Dolan L."/>
            <person name="Kohara Y."/>
            <person name="Sugano S."/>
            <person name="Fujiyama A."/>
            <person name="Delaux P.-M."/>
            <person name="Quint M."/>
            <person name="TheiBen G."/>
            <person name="Hagemann M."/>
            <person name="Harholt J."/>
            <person name="Dunand C."/>
            <person name="Zachgo S."/>
            <person name="Langdale J."/>
            <person name="Maumus F."/>
            <person name="Straeten D.V.D."/>
            <person name="Gould S.B."/>
            <person name="Rensing S.A."/>
        </authorList>
    </citation>
    <scope>NUCLEOTIDE SEQUENCE [LARGE SCALE GENOMIC DNA]</scope>
    <source>
        <strain evidence="2 3">S276</strain>
    </source>
</reference>
<keyword evidence="3" id="KW-1185">Reference proteome</keyword>
<proteinExistence type="predicted"/>
<name>A0A388L173_CHABU</name>
<comment type="caution">
    <text evidence="2">The sequence shown here is derived from an EMBL/GenBank/DDBJ whole genome shotgun (WGS) entry which is preliminary data.</text>
</comment>
<gene>
    <name evidence="2" type="ORF">CBR_g21287</name>
</gene>
<protein>
    <submittedName>
        <fullName evidence="2">Uncharacterized protein</fullName>
    </submittedName>
</protein>
<sequence length="784" mass="87979">MADVFRKLPLLLLVVLLLFLLVVFHVCILGNVPRRRSKRRSSMKDTRTEARQAIPRSGGEQVGGRRSGESLWTVWRASQWVGYEALPPHLPSLPGSSDEEEEGRRPRTLSTKERASKGFNFTMDRAVYDEIERSTEMNHTINPKNVADTGASGGVRLPSTSNADPESVADVDRGEGREDDNEGLTRGSSQTGYPRWFWEEEEHEAADFRRAYGMHEKHGVLMASTMESASKRQCSIQVMEVAAPAKKGCHQAKKQRKVVQGGPAGNARDVHEEVVVEEEMMNKDDDFEEEEEQPLKGERDTFRTARRWGCRGEIGGRVKEGAAAHESVQCVQTPSKCLNTPPVDVAGSSQVAVQGETLRSPAVVSRRDAVTAAGEAGEVPKAGDGGVVGEDDEALVHRLRRPHAASHAMYLATKLWEDNTRFWNETQGSAIVKIIQETREYLVLVARGVQPPAIRWSISLPHNTIPHHKIEDESKFNAAKERAFKVQTISLRAIHGCVFKSESRQRGYQLAYQYALNHSATDIARAMWSAEDWSTLVSLMLFRTTLDVDMKLPLWFVGANIVDRHEDDECAAYQEACVQRLVRDFTSAVGTAEAMDDGLVSYERLKAMVEAMRYLLAATMWIMRMVGDDPKSHYDAWVFMQLSAKTMLLASMNRQFDVRRHIIQATQVMTDKLGRPPPTLPPPPLCTSLIGCQSAESLSCTTRRWPPRWRRKGWIGWGQTPPRTRMRSTTVMAKSRGGDVHDIARGKGMTPNADWLLQTGDYRRRPPGCCRQHVRSSPKRTAEW</sequence>
<organism evidence="2 3">
    <name type="scientific">Chara braunii</name>
    <name type="common">Braun's stonewort</name>
    <dbReference type="NCBI Taxonomy" id="69332"/>
    <lineage>
        <taxon>Eukaryota</taxon>
        <taxon>Viridiplantae</taxon>
        <taxon>Streptophyta</taxon>
        <taxon>Charophyceae</taxon>
        <taxon>Charales</taxon>
        <taxon>Characeae</taxon>
        <taxon>Chara</taxon>
    </lineage>
</organism>
<evidence type="ECO:0000256" key="1">
    <source>
        <dbReference type="SAM" id="MobiDB-lite"/>
    </source>
</evidence>
<accession>A0A388L173</accession>
<feature type="region of interest" description="Disordered" evidence="1">
    <location>
        <begin position="86"/>
        <end position="115"/>
    </location>
</feature>
<evidence type="ECO:0000313" key="3">
    <source>
        <dbReference type="Proteomes" id="UP000265515"/>
    </source>
</evidence>
<feature type="compositionally biased region" description="Basic and acidic residues" evidence="1">
    <location>
        <begin position="102"/>
        <end position="115"/>
    </location>
</feature>
<feature type="region of interest" description="Disordered" evidence="1">
    <location>
        <begin position="136"/>
        <end position="191"/>
    </location>
</feature>
<dbReference type="AlphaFoldDB" id="A0A388L173"/>
<feature type="region of interest" description="Disordered" evidence="1">
    <location>
        <begin position="37"/>
        <end position="66"/>
    </location>
</feature>
<evidence type="ECO:0000313" key="2">
    <source>
        <dbReference type="EMBL" id="GBG76047.1"/>
    </source>
</evidence>
<dbReference type="Proteomes" id="UP000265515">
    <property type="component" value="Unassembled WGS sequence"/>
</dbReference>
<dbReference type="Gramene" id="GBG76047">
    <property type="protein sequence ID" value="GBG76047"/>
    <property type="gene ID" value="CBR_g21287"/>
</dbReference>